<dbReference type="PANTHER" id="PTHR33789">
    <property type="entry name" value="LACHRYMATORY-FACTOR SYNTHASE"/>
    <property type="match status" value="1"/>
</dbReference>
<evidence type="ECO:0000313" key="1">
    <source>
        <dbReference type="EMBL" id="KAJ9183515.1"/>
    </source>
</evidence>
<organism evidence="1 2">
    <name type="scientific">Hevea brasiliensis</name>
    <name type="common">Para rubber tree</name>
    <name type="synonym">Siphonia brasiliensis</name>
    <dbReference type="NCBI Taxonomy" id="3981"/>
    <lineage>
        <taxon>Eukaryota</taxon>
        <taxon>Viridiplantae</taxon>
        <taxon>Streptophyta</taxon>
        <taxon>Embryophyta</taxon>
        <taxon>Tracheophyta</taxon>
        <taxon>Spermatophyta</taxon>
        <taxon>Magnoliopsida</taxon>
        <taxon>eudicotyledons</taxon>
        <taxon>Gunneridae</taxon>
        <taxon>Pentapetalae</taxon>
        <taxon>rosids</taxon>
        <taxon>fabids</taxon>
        <taxon>Malpighiales</taxon>
        <taxon>Euphorbiaceae</taxon>
        <taxon>Crotonoideae</taxon>
        <taxon>Micrandreae</taxon>
        <taxon>Hevea</taxon>
    </lineage>
</organism>
<proteinExistence type="predicted"/>
<sequence>MAEETGPKWEGKTSVELKGATADQVWPFFEDFCNIHKWFPNLETCYQVEGELGKPGLFRYCAFKPQPSSDGKGGNIINWAKEKLIMINPAERFISYEVIENNMGHNSYTATFKVLPVIGDGAGVQQGCKIEWSFVCDPIEGWKLQDVNSFRNSTL</sequence>
<name>A0ABQ9MVX9_HEVBR</name>
<dbReference type="Proteomes" id="UP001174677">
    <property type="component" value="Chromosome 4"/>
</dbReference>
<dbReference type="EMBL" id="JARPOI010000004">
    <property type="protein sequence ID" value="KAJ9183515.1"/>
    <property type="molecule type" value="Genomic_DNA"/>
</dbReference>
<dbReference type="InterPro" id="IPR053249">
    <property type="entry name" value="LFS"/>
</dbReference>
<protein>
    <recommendedName>
        <fullName evidence="3">Polyketide cyclase/dehydrase and lipid transport superfamily protein</fullName>
    </recommendedName>
</protein>
<dbReference type="PANTHER" id="PTHR33789:SF11">
    <property type="entry name" value="OS05G0202300 PROTEIN"/>
    <property type="match status" value="1"/>
</dbReference>
<evidence type="ECO:0008006" key="3">
    <source>
        <dbReference type="Google" id="ProtNLM"/>
    </source>
</evidence>
<reference evidence="1" key="1">
    <citation type="journal article" date="2023" name="Plant Biotechnol. J.">
        <title>Chromosome-level wild Hevea brasiliensis genome provides new tools for genomic-assisted breeding and valuable loci to elevate rubber yield.</title>
        <authorList>
            <person name="Cheng H."/>
            <person name="Song X."/>
            <person name="Hu Y."/>
            <person name="Wu T."/>
            <person name="Yang Q."/>
            <person name="An Z."/>
            <person name="Feng S."/>
            <person name="Deng Z."/>
            <person name="Wu W."/>
            <person name="Zeng X."/>
            <person name="Tu M."/>
            <person name="Wang X."/>
            <person name="Huang H."/>
        </authorList>
    </citation>
    <scope>NUCLEOTIDE SEQUENCE</scope>
    <source>
        <strain evidence="1">MT/VB/25A 57/8</strain>
    </source>
</reference>
<dbReference type="Gene3D" id="3.30.530.20">
    <property type="match status" value="1"/>
</dbReference>
<keyword evidence="2" id="KW-1185">Reference proteome</keyword>
<comment type="caution">
    <text evidence="1">The sequence shown here is derived from an EMBL/GenBank/DDBJ whole genome shotgun (WGS) entry which is preliminary data.</text>
</comment>
<gene>
    <name evidence="1" type="ORF">P3X46_007358</name>
</gene>
<dbReference type="CDD" id="cd07821">
    <property type="entry name" value="PYR_PYL_RCAR_like"/>
    <property type="match status" value="1"/>
</dbReference>
<dbReference type="InterPro" id="IPR023393">
    <property type="entry name" value="START-like_dom_sf"/>
</dbReference>
<dbReference type="InterPro" id="IPR019587">
    <property type="entry name" value="Polyketide_cyclase/dehydratase"/>
</dbReference>
<evidence type="ECO:0000313" key="2">
    <source>
        <dbReference type="Proteomes" id="UP001174677"/>
    </source>
</evidence>
<dbReference type="SUPFAM" id="SSF55961">
    <property type="entry name" value="Bet v1-like"/>
    <property type="match status" value="1"/>
</dbReference>
<dbReference type="Pfam" id="PF10604">
    <property type="entry name" value="Polyketide_cyc2"/>
    <property type="match status" value="1"/>
</dbReference>
<accession>A0ABQ9MVX9</accession>